<dbReference type="AlphaFoldDB" id="A0A211ZMZ9"/>
<dbReference type="PRINTS" id="PR00039">
    <property type="entry name" value="HTHLYSR"/>
</dbReference>
<dbReference type="InterPro" id="IPR005119">
    <property type="entry name" value="LysR_subst-bd"/>
</dbReference>
<feature type="domain" description="HTH lysR-type" evidence="5">
    <location>
        <begin position="1"/>
        <end position="58"/>
    </location>
</feature>
<dbReference type="SUPFAM" id="SSF53850">
    <property type="entry name" value="Periplasmic binding protein-like II"/>
    <property type="match status" value="1"/>
</dbReference>
<comment type="caution">
    <text evidence="6">The sequence shown here is derived from an EMBL/GenBank/DDBJ whole genome shotgun (WGS) entry which is preliminary data.</text>
</comment>
<dbReference type="RefSeq" id="WP_088151509.1">
    <property type="nucleotide sequence ID" value="NZ_NHON01000021.1"/>
</dbReference>
<dbReference type="EMBL" id="NHON01000021">
    <property type="protein sequence ID" value="OWJ66620.1"/>
    <property type="molecule type" value="Genomic_DNA"/>
</dbReference>
<accession>A0A211ZMZ9</accession>
<protein>
    <submittedName>
        <fullName evidence="6">LysR family transcriptional regulator</fullName>
    </submittedName>
</protein>
<dbReference type="Pfam" id="PF00126">
    <property type="entry name" value="HTH_1"/>
    <property type="match status" value="1"/>
</dbReference>
<reference evidence="7" key="1">
    <citation type="submission" date="2017-05" db="EMBL/GenBank/DDBJ databases">
        <authorList>
            <person name="Macchi M."/>
            <person name="Festa S."/>
            <person name="Coppotelli B.M."/>
            <person name="Morelli I.S."/>
        </authorList>
    </citation>
    <scope>NUCLEOTIDE SEQUENCE [LARGE SCALE GENOMIC DNA]</scope>
    <source>
        <strain evidence="7">I</strain>
    </source>
</reference>
<dbReference type="FunFam" id="1.10.10.10:FF:000001">
    <property type="entry name" value="LysR family transcriptional regulator"/>
    <property type="match status" value="1"/>
</dbReference>
<evidence type="ECO:0000256" key="1">
    <source>
        <dbReference type="ARBA" id="ARBA00009437"/>
    </source>
</evidence>
<evidence type="ECO:0000313" key="7">
    <source>
        <dbReference type="Proteomes" id="UP000196655"/>
    </source>
</evidence>
<gene>
    <name evidence="6" type="ORF">BWR60_13275</name>
</gene>
<keyword evidence="2" id="KW-0805">Transcription regulation</keyword>
<sequence length="311" mass="34534">MEVKWLEDFLSLSATSSFSRSADERHVTQSALSRRIRQLESWIGVPLFDRTSYPVRLTAEGQDFLPRARKILDLVLQTRADLRDRHAAAEDVLSFATLNTLSLTFFPDWIRRMEERVGPTRTRFCETRSTFAGIIATLIDGHSDFLLTYAHDSVPLMSELAYCEHRCLGEERVIPVSAPDARGRPRHAVGTGGGPIQYLSYGSGSFFGHGLVKLFAERPLPLAVVYENAMSAGLKAMALAGRGLAWIPESLIAEELRSGALVRAGSPAWTLDVEIRLYRTSAASRPCAGRFWSAVPDWREAMPAPRRVSVG</sequence>
<proteinExistence type="inferred from homology"/>
<evidence type="ECO:0000256" key="3">
    <source>
        <dbReference type="ARBA" id="ARBA00023125"/>
    </source>
</evidence>
<dbReference type="PANTHER" id="PTHR30126">
    <property type="entry name" value="HTH-TYPE TRANSCRIPTIONAL REGULATOR"/>
    <property type="match status" value="1"/>
</dbReference>
<dbReference type="Proteomes" id="UP000196655">
    <property type="component" value="Unassembled WGS sequence"/>
</dbReference>
<organism evidence="6 7">
    <name type="scientific">Inquilinus limosus</name>
    <dbReference type="NCBI Taxonomy" id="171674"/>
    <lineage>
        <taxon>Bacteria</taxon>
        <taxon>Pseudomonadati</taxon>
        <taxon>Pseudomonadota</taxon>
        <taxon>Alphaproteobacteria</taxon>
        <taxon>Rhodospirillales</taxon>
        <taxon>Rhodospirillaceae</taxon>
        <taxon>Inquilinus</taxon>
    </lineage>
</organism>
<dbReference type="STRING" id="1122125.GCA_000423185_02004"/>
<keyword evidence="7" id="KW-1185">Reference proteome</keyword>
<dbReference type="GO" id="GO:0000976">
    <property type="term" value="F:transcription cis-regulatory region binding"/>
    <property type="evidence" value="ECO:0007669"/>
    <property type="project" value="TreeGrafter"/>
</dbReference>
<dbReference type="PANTHER" id="PTHR30126:SF2">
    <property type="entry name" value="HTH-TYPE TRANSCRIPTIONAL REGULATOR YJIE"/>
    <property type="match status" value="1"/>
</dbReference>
<dbReference type="SUPFAM" id="SSF46785">
    <property type="entry name" value="Winged helix' DNA-binding domain"/>
    <property type="match status" value="1"/>
</dbReference>
<evidence type="ECO:0000313" key="6">
    <source>
        <dbReference type="EMBL" id="OWJ66620.1"/>
    </source>
</evidence>
<dbReference type="PROSITE" id="PS50931">
    <property type="entry name" value="HTH_LYSR"/>
    <property type="match status" value="1"/>
</dbReference>
<evidence type="ECO:0000256" key="2">
    <source>
        <dbReference type="ARBA" id="ARBA00023015"/>
    </source>
</evidence>
<comment type="similarity">
    <text evidence="1">Belongs to the LysR transcriptional regulatory family.</text>
</comment>
<keyword evidence="4" id="KW-0804">Transcription</keyword>
<keyword evidence="3" id="KW-0238">DNA-binding</keyword>
<dbReference type="GO" id="GO:0003700">
    <property type="term" value="F:DNA-binding transcription factor activity"/>
    <property type="evidence" value="ECO:0007669"/>
    <property type="project" value="InterPro"/>
</dbReference>
<evidence type="ECO:0000259" key="5">
    <source>
        <dbReference type="PROSITE" id="PS50931"/>
    </source>
</evidence>
<dbReference type="Gene3D" id="1.10.10.10">
    <property type="entry name" value="Winged helix-like DNA-binding domain superfamily/Winged helix DNA-binding domain"/>
    <property type="match status" value="1"/>
</dbReference>
<dbReference type="Pfam" id="PF03466">
    <property type="entry name" value="LysR_substrate"/>
    <property type="match status" value="1"/>
</dbReference>
<evidence type="ECO:0000256" key="4">
    <source>
        <dbReference type="ARBA" id="ARBA00023163"/>
    </source>
</evidence>
<dbReference type="InterPro" id="IPR000847">
    <property type="entry name" value="LysR_HTH_N"/>
</dbReference>
<name>A0A211ZMZ9_9PROT</name>
<dbReference type="InterPro" id="IPR036390">
    <property type="entry name" value="WH_DNA-bd_sf"/>
</dbReference>
<dbReference type="OrthoDB" id="528082at2"/>
<dbReference type="InterPro" id="IPR036388">
    <property type="entry name" value="WH-like_DNA-bd_sf"/>
</dbReference>